<evidence type="ECO:0000313" key="3">
    <source>
        <dbReference type="Proteomes" id="UP001211005"/>
    </source>
</evidence>
<feature type="chain" id="PRO_5046959035" description="Biopolymer transporter Tol" evidence="1">
    <location>
        <begin position="38"/>
        <end position="204"/>
    </location>
</feature>
<dbReference type="RefSeq" id="WP_269562377.1">
    <property type="nucleotide sequence ID" value="NZ_CP114769.1"/>
</dbReference>
<evidence type="ECO:0008006" key="4">
    <source>
        <dbReference type="Google" id="ProtNLM"/>
    </source>
</evidence>
<organism evidence="2 3">
    <name type="scientific">Hymenobacter canadensis</name>
    <dbReference type="NCBI Taxonomy" id="2999067"/>
    <lineage>
        <taxon>Bacteria</taxon>
        <taxon>Pseudomonadati</taxon>
        <taxon>Bacteroidota</taxon>
        <taxon>Cytophagia</taxon>
        <taxon>Cytophagales</taxon>
        <taxon>Hymenobacteraceae</taxon>
        <taxon>Hymenobacter</taxon>
    </lineage>
</organism>
<keyword evidence="2" id="KW-0614">Plasmid</keyword>
<feature type="signal peptide" evidence="1">
    <location>
        <begin position="1"/>
        <end position="37"/>
    </location>
</feature>
<evidence type="ECO:0000313" key="2">
    <source>
        <dbReference type="EMBL" id="WBA44359.1"/>
    </source>
</evidence>
<geneLocation type="plasmid" evidence="2 3">
    <name>unnamed2</name>
</geneLocation>
<sequence length="204" mass="22583">MPTRFLPSAPLRVSSLNAHLVLLALLSGATCSGQVMPADPRFRARSVAPEKPTPAPALQTRGAGVAVAGCPFFKNNRADDSRFTYRAVGALGPAPRFAVLEQERYHGSAYLLLPPGGCAPYQLRGYPMRHRNVIVCFNEERDTDAHDTLYVWRVTPSQKVVRTQTVPLAKAQTHARGRDRVWFSPDGRVVYFQSVRGQYFACKL</sequence>
<name>A0ABY7LVF4_9BACT</name>
<protein>
    <recommendedName>
        <fullName evidence="4">Biopolymer transporter Tol</fullName>
    </recommendedName>
</protein>
<accession>A0ABY7LVF4</accession>
<keyword evidence="1" id="KW-0732">Signal</keyword>
<keyword evidence="3" id="KW-1185">Reference proteome</keyword>
<evidence type="ECO:0000256" key="1">
    <source>
        <dbReference type="SAM" id="SignalP"/>
    </source>
</evidence>
<gene>
    <name evidence="2" type="ORF">O3303_21370</name>
</gene>
<dbReference type="Proteomes" id="UP001211005">
    <property type="component" value="Plasmid unnamed2"/>
</dbReference>
<proteinExistence type="predicted"/>
<reference evidence="2 3" key="1">
    <citation type="submission" date="2022-12" db="EMBL/GenBank/DDBJ databases">
        <title>Hymenobacter canadensis sp. nov. isolated from lake water of the Cambridge Bay, Canada.</title>
        <authorList>
            <person name="Kim W.H."/>
            <person name="Lee Y.M."/>
        </authorList>
    </citation>
    <scope>NUCLEOTIDE SEQUENCE [LARGE SCALE GENOMIC DNA]</scope>
    <source>
        <strain evidence="2 3">PAMC 29467</strain>
        <plasmid evidence="2 3">unnamed2</plasmid>
    </source>
</reference>
<dbReference type="EMBL" id="CP114769">
    <property type="protein sequence ID" value="WBA44359.1"/>
    <property type="molecule type" value="Genomic_DNA"/>
</dbReference>